<comment type="caution">
    <text evidence="1">The sequence shown here is derived from an EMBL/GenBank/DDBJ whole genome shotgun (WGS) entry which is preliminary data.</text>
</comment>
<evidence type="ECO:0000313" key="2">
    <source>
        <dbReference type="Proteomes" id="UP001234297"/>
    </source>
</evidence>
<sequence>MEESNDMEGEAHQAKSNQEADTPLVGDFFTRIEGEEDERVKGEKEEFKQEYKRLSTSIKLKMKEDIPSQQDKQAESSTTCIYRAPESLLLENGDKRRDFDPQIASIGPYHYGKEELQKMEKHKWGYLRSLLNRTCGGGIKMINYVKAMMKLEKSTRSCYAEYSILSREEFVQMMLQDGCFVLELLHKFSWIIRTKEDDPIFTMPWIVPFLMRDLLKLENQLPFFILERLFNLSNVAPHDKHLSLAELVYLFLD</sequence>
<dbReference type="EMBL" id="CM056813">
    <property type="protein sequence ID" value="KAJ8641345.1"/>
    <property type="molecule type" value="Genomic_DNA"/>
</dbReference>
<reference evidence="1 2" key="1">
    <citation type="journal article" date="2022" name="Hortic Res">
        <title>A haplotype resolved chromosomal level avocado genome allows analysis of novel avocado genes.</title>
        <authorList>
            <person name="Nath O."/>
            <person name="Fletcher S.J."/>
            <person name="Hayward A."/>
            <person name="Shaw L.M."/>
            <person name="Masouleh A.K."/>
            <person name="Furtado A."/>
            <person name="Henry R.J."/>
            <person name="Mitter N."/>
        </authorList>
    </citation>
    <scope>NUCLEOTIDE SEQUENCE [LARGE SCALE GENOMIC DNA]</scope>
    <source>
        <strain evidence="2">cv. Hass</strain>
    </source>
</reference>
<accession>A0ACC2M6R3</accession>
<gene>
    <name evidence="1" type="ORF">MRB53_018039</name>
</gene>
<organism evidence="1 2">
    <name type="scientific">Persea americana</name>
    <name type="common">Avocado</name>
    <dbReference type="NCBI Taxonomy" id="3435"/>
    <lineage>
        <taxon>Eukaryota</taxon>
        <taxon>Viridiplantae</taxon>
        <taxon>Streptophyta</taxon>
        <taxon>Embryophyta</taxon>
        <taxon>Tracheophyta</taxon>
        <taxon>Spermatophyta</taxon>
        <taxon>Magnoliopsida</taxon>
        <taxon>Magnoliidae</taxon>
        <taxon>Laurales</taxon>
        <taxon>Lauraceae</taxon>
        <taxon>Persea</taxon>
    </lineage>
</organism>
<evidence type="ECO:0000313" key="1">
    <source>
        <dbReference type="EMBL" id="KAJ8641345.1"/>
    </source>
</evidence>
<name>A0ACC2M6R3_PERAE</name>
<protein>
    <submittedName>
        <fullName evidence="1">Uncharacterized protein</fullName>
    </submittedName>
</protein>
<dbReference type="Proteomes" id="UP001234297">
    <property type="component" value="Chromosome 5"/>
</dbReference>
<proteinExistence type="predicted"/>
<keyword evidence="2" id="KW-1185">Reference proteome</keyword>